<evidence type="ECO:0000313" key="2">
    <source>
        <dbReference type="Proteomes" id="UP001595846"/>
    </source>
</evidence>
<evidence type="ECO:0008006" key="3">
    <source>
        <dbReference type="Google" id="ProtNLM"/>
    </source>
</evidence>
<proteinExistence type="predicted"/>
<dbReference type="GeneID" id="73902857"/>
<evidence type="ECO:0000313" key="1">
    <source>
        <dbReference type="EMBL" id="MFC3957494.1"/>
    </source>
</evidence>
<gene>
    <name evidence="1" type="ORF">ACFOUR_03775</name>
</gene>
<comment type="caution">
    <text evidence="1">The sequence shown here is derived from an EMBL/GenBank/DDBJ whole genome shotgun (WGS) entry which is preliminary data.</text>
</comment>
<organism evidence="1 2">
    <name type="scientific">Halovivax cerinus</name>
    <dbReference type="NCBI Taxonomy" id="1487865"/>
    <lineage>
        <taxon>Archaea</taxon>
        <taxon>Methanobacteriati</taxon>
        <taxon>Methanobacteriota</taxon>
        <taxon>Stenosarchaea group</taxon>
        <taxon>Halobacteria</taxon>
        <taxon>Halobacteriales</taxon>
        <taxon>Natrialbaceae</taxon>
        <taxon>Halovivax</taxon>
    </lineage>
</organism>
<dbReference type="EMBL" id="JBHSAQ010000002">
    <property type="protein sequence ID" value="MFC3957494.1"/>
    <property type="molecule type" value="Genomic_DNA"/>
</dbReference>
<dbReference type="AlphaFoldDB" id="A0ABD5NLP2"/>
<dbReference type="Proteomes" id="UP001595846">
    <property type="component" value="Unassembled WGS sequence"/>
</dbReference>
<name>A0ABD5NLP2_9EURY</name>
<protein>
    <recommendedName>
        <fullName evidence="3">Small CPxCG-related zinc finger protein</fullName>
    </recommendedName>
</protein>
<reference evidence="1 2" key="1">
    <citation type="journal article" date="2019" name="Int. J. Syst. Evol. Microbiol.">
        <title>The Global Catalogue of Microorganisms (GCM) 10K type strain sequencing project: providing services to taxonomists for standard genome sequencing and annotation.</title>
        <authorList>
            <consortium name="The Broad Institute Genomics Platform"/>
            <consortium name="The Broad Institute Genome Sequencing Center for Infectious Disease"/>
            <person name="Wu L."/>
            <person name="Ma J."/>
        </authorList>
    </citation>
    <scope>NUCLEOTIDE SEQUENCE [LARGE SCALE GENOMIC DNA]</scope>
    <source>
        <strain evidence="1 2">IBRC-M 10256</strain>
    </source>
</reference>
<dbReference type="RefSeq" id="WP_256533722.1">
    <property type="nucleotide sequence ID" value="NZ_CP101824.1"/>
</dbReference>
<sequence>MSDSAPDDESMDGGSVDWDALDPADLTAFDMSEVPDDALPTDTRCPKCHWPVFQVTMTEPTTRVLGPCGCRVGTDP</sequence>
<accession>A0ABD5NLP2</accession>
<keyword evidence="2" id="KW-1185">Reference proteome</keyword>